<dbReference type="Pfam" id="PF01558">
    <property type="entry name" value="POR"/>
    <property type="match status" value="1"/>
</dbReference>
<name>A0A8J6TU78_9BACT</name>
<dbReference type="AlphaFoldDB" id="A0A8J6TU78"/>
<dbReference type="PANTHER" id="PTHR42730">
    <property type="entry name" value="2-OXOGLUTARATE SYNTHASE SUBUNIT KORC"/>
    <property type="match status" value="1"/>
</dbReference>
<dbReference type="SUPFAM" id="SSF53323">
    <property type="entry name" value="Pyruvate-ferredoxin oxidoreductase, PFOR, domain III"/>
    <property type="match status" value="1"/>
</dbReference>
<evidence type="ECO:0000256" key="1">
    <source>
        <dbReference type="ARBA" id="ARBA00023002"/>
    </source>
</evidence>
<keyword evidence="1" id="KW-0560">Oxidoreductase</keyword>
<accession>A0A8J6TU78</accession>
<evidence type="ECO:0000313" key="4">
    <source>
        <dbReference type="EMBL" id="MBC8433895.1"/>
    </source>
</evidence>
<keyword evidence="2" id="KW-0472">Membrane</keyword>
<comment type="caution">
    <text evidence="4">The sequence shown here is derived from an EMBL/GenBank/DDBJ whole genome shotgun (WGS) entry which is preliminary data.</text>
</comment>
<keyword evidence="2" id="KW-1133">Transmembrane helix</keyword>
<sequence length="200" mass="21539">MTNAQEHNKKEIIITGFGGQGIVLAGFVLGKAAAIGDRKESTLIQSYGPESRGGSCSAQVVICDQIINYPYVTTPDILVCMSQSGYDKMVGNLKKQGILIIDHDLVRPNREIEGDFFSIPATRMAEELGRKMMANIIMIGFFTAVTNVVSMDAAKKSVEESVPKGTEELNIKAFTKGSDYGLATLKGRRKKAAGRTGAMA</sequence>
<dbReference type="InterPro" id="IPR011894">
    <property type="entry name" value="PorC_KorC"/>
</dbReference>
<protein>
    <submittedName>
        <fullName evidence="4">2-oxoacid:acceptor oxidoreductase family protein</fullName>
    </submittedName>
</protein>
<dbReference type="Gene3D" id="3.40.920.10">
    <property type="entry name" value="Pyruvate-ferredoxin oxidoreductase, PFOR, domain III"/>
    <property type="match status" value="1"/>
</dbReference>
<evidence type="ECO:0000256" key="2">
    <source>
        <dbReference type="SAM" id="Phobius"/>
    </source>
</evidence>
<gene>
    <name evidence="4" type="ORF">H8D96_18440</name>
</gene>
<keyword evidence="2" id="KW-0812">Transmembrane</keyword>
<dbReference type="PANTHER" id="PTHR42730:SF1">
    <property type="entry name" value="2-OXOGLUTARATE SYNTHASE SUBUNIT KORC"/>
    <property type="match status" value="1"/>
</dbReference>
<dbReference type="InterPro" id="IPR019752">
    <property type="entry name" value="Pyrv/ketoisovalerate_OxRed_cat"/>
</dbReference>
<dbReference type="Proteomes" id="UP000605201">
    <property type="component" value="Unassembled WGS sequence"/>
</dbReference>
<evidence type="ECO:0000259" key="3">
    <source>
        <dbReference type="Pfam" id="PF01558"/>
    </source>
</evidence>
<feature type="transmembrane region" description="Helical" evidence="2">
    <location>
        <begin position="12"/>
        <end position="30"/>
    </location>
</feature>
<organism evidence="4 5">
    <name type="scientific">Candidatus Desulfatibia vada</name>
    <dbReference type="NCBI Taxonomy" id="2841696"/>
    <lineage>
        <taxon>Bacteria</taxon>
        <taxon>Pseudomonadati</taxon>
        <taxon>Thermodesulfobacteriota</taxon>
        <taxon>Desulfobacteria</taxon>
        <taxon>Desulfobacterales</taxon>
        <taxon>Desulfobacterales incertae sedis</taxon>
        <taxon>Candidatus Desulfatibia</taxon>
    </lineage>
</organism>
<reference evidence="4 5" key="1">
    <citation type="submission" date="2020-08" db="EMBL/GenBank/DDBJ databases">
        <title>Bridging the membrane lipid divide: bacteria of the FCB group superphylum have the potential to synthesize archaeal ether lipids.</title>
        <authorList>
            <person name="Villanueva L."/>
            <person name="Von Meijenfeldt F.A.B."/>
            <person name="Westbye A.B."/>
            <person name="Yadav S."/>
            <person name="Hopmans E.C."/>
            <person name="Dutilh B.E."/>
            <person name="Sinninghe Damste J.S."/>
        </authorList>
    </citation>
    <scope>NUCLEOTIDE SEQUENCE [LARGE SCALE GENOMIC DNA]</scope>
    <source>
        <strain evidence="4">NIOZ-UU17</strain>
    </source>
</reference>
<dbReference type="EMBL" id="JACNIG010000351">
    <property type="protein sequence ID" value="MBC8433895.1"/>
    <property type="molecule type" value="Genomic_DNA"/>
</dbReference>
<dbReference type="GO" id="GO:0016625">
    <property type="term" value="F:oxidoreductase activity, acting on the aldehyde or oxo group of donors, iron-sulfur protein as acceptor"/>
    <property type="evidence" value="ECO:0007669"/>
    <property type="project" value="InterPro"/>
</dbReference>
<evidence type="ECO:0000313" key="5">
    <source>
        <dbReference type="Proteomes" id="UP000605201"/>
    </source>
</evidence>
<feature type="domain" description="Pyruvate/ketoisovalerate oxidoreductase catalytic" evidence="3">
    <location>
        <begin position="18"/>
        <end position="178"/>
    </location>
</feature>
<dbReference type="InterPro" id="IPR002869">
    <property type="entry name" value="Pyrv_flavodox_OxRed_cen"/>
</dbReference>
<dbReference type="InterPro" id="IPR052554">
    <property type="entry name" value="2-oxoglutarate_synth_KorC"/>
</dbReference>
<dbReference type="NCBIfam" id="TIGR02175">
    <property type="entry name" value="PorC_KorC"/>
    <property type="match status" value="1"/>
</dbReference>
<proteinExistence type="predicted"/>